<dbReference type="PANTHER" id="PTHR14269">
    <property type="entry name" value="CDP-DIACYLGLYCEROL--GLYCEROL-3-PHOSPHATE 3-PHOSPHATIDYLTRANSFERASE-RELATED"/>
    <property type="match status" value="1"/>
</dbReference>
<name>A0A0C3RW94_PHLG1</name>
<dbReference type="PANTHER" id="PTHR14269:SF57">
    <property type="entry name" value="SUPERFAMILY HYDROLASE, PUTATIVE (AFU_ORTHOLOGUE AFUA_2G02580)-RELATED"/>
    <property type="match status" value="1"/>
</dbReference>
<proteinExistence type="predicted"/>
<evidence type="ECO:0000313" key="1">
    <source>
        <dbReference type="EMBL" id="KIP05781.1"/>
    </source>
</evidence>
<protein>
    <recommendedName>
        <fullName evidence="3">HAD-superfamily hydrolase</fullName>
    </recommendedName>
</protein>
<accession>A0A0C3RW94</accession>
<keyword evidence="2" id="KW-1185">Reference proteome</keyword>
<dbReference type="Gene3D" id="3.40.50.1000">
    <property type="entry name" value="HAD superfamily/HAD-like"/>
    <property type="match status" value="2"/>
</dbReference>
<reference evidence="1 2" key="1">
    <citation type="journal article" date="2014" name="PLoS Genet.">
        <title>Analysis of the Phlebiopsis gigantea genome, transcriptome and secretome provides insight into its pioneer colonization strategies of wood.</title>
        <authorList>
            <person name="Hori C."/>
            <person name="Ishida T."/>
            <person name="Igarashi K."/>
            <person name="Samejima M."/>
            <person name="Suzuki H."/>
            <person name="Master E."/>
            <person name="Ferreira P."/>
            <person name="Ruiz-Duenas F.J."/>
            <person name="Held B."/>
            <person name="Canessa P."/>
            <person name="Larrondo L.F."/>
            <person name="Schmoll M."/>
            <person name="Druzhinina I.S."/>
            <person name="Kubicek C.P."/>
            <person name="Gaskell J.A."/>
            <person name="Kersten P."/>
            <person name="St John F."/>
            <person name="Glasner J."/>
            <person name="Sabat G."/>
            <person name="Splinter BonDurant S."/>
            <person name="Syed K."/>
            <person name="Yadav J."/>
            <person name="Mgbeahuruike A.C."/>
            <person name="Kovalchuk A."/>
            <person name="Asiegbu F.O."/>
            <person name="Lackner G."/>
            <person name="Hoffmeister D."/>
            <person name="Rencoret J."/>
            <person name="Gutierrez A."/>
            <person name="Sun H."/>
            <person name="Lindquist E."/>
            <person name="Barry K."/>
            <person name="Riley R."/>
            <person name="Grigoriev I.V."/>
            <person name="Henrissat B."/>
            <person name="Kues U."/>
            <person name="Berka R.M."/>
            <person name="Martinez A.T."/>
            <person name="Covert S.F."/>
            <person name="Blanchette R.A."/>
            <person name="Cullen D."/>
        </authorList>
    </citation>
    <scope>NUCLEOTIDE SEQUENCE [LARGE SCALE GENOMIC DNA]</scope>
    <source>
        <strain evidence="1 2">11061_1 CR5-6</strain>
    </source>
</reference>
<dbReference type="Pfam" id="PF13344">
    <property type="entry name" value="Hydrolase_6"/>
    <property type="match status" value="1"/>
</dbReference>
<dbReference type="Pfam" id="PF13242">
    <property type="entry name" value="Hydrolase_like"/>
    <property type="match status" value="1"/>
</dbReference>
<dbReference type="InterPro" id="IPR050324">
    <property type="entry name" value="CDP-alcohol_PTase-I"/>
</dbReference>
<evidence type="ECO:0008006" key="3">
    <source>
        <dbReference type="Google" id="ProtNLM"/>
    </source>
</evidence>
<gene>
    <name evidence="1" type="ORF">PHLGIDRAFT_119546</name>
</gene>
<dbReference type="OrthoDB" id="10251048at2759"/>
<dbReference type="GO" id="GO:0046474">
    <property type="term" value="P:glycerophospholipid biosynthetic process"/>
    <property type="evidence" value="ECO:0007669"/>
    <property type="project" value="TreeGrafter"/>
</dbReference>
<dbReference type="SUPFAM" id="SSF56784">
    <property type="entry name" value="HAD-like"/>
    <property type="match status" value="1"/>
</dbReference>
<dbReference type="AlphaFoldDB" id="A0A0C3RW94"/>
<dbReference type="EMBL" id="KN840534">
    <property type="protein sequence ID" value="KIP05781.1"/>
    <property type="molecule type" value="Genomic_DNA"/>
</dbReference>
<dbReference type="InterPro" id="IPR023214">
    <property type="entry name" value="HAD_sf"/>
</dbReference>
<dbReference type="STRING" id="745531.A0A0C3RW94"/>
<dbReference type="NCBIfam" id="TIGR01460">
    <property type="entry name" value="HAD-SF-IIA"/>
    <property type="match status" value="1"/>
</dbReference>
<dbReference type="HOGENOM" id="CLU_030880_3_1_1"/>
<evidence type="ECO:0000313" key="2">
    <source>
        <dbReference type="Proteomes" id="UP000053257"/>
    </source>
</evidence>
<dbReference type="Proteomes" id="UP000053257">
    <property type="component" value="Unassembled WGS sequence"/>
</dbReference>
<dbReference type="InterPro" id="IPR006353">
    <property type="entry name" value="HAD-SF_hydro_IIA_CECR5"/>
</dbReference>
<dbReference type="InterPro" id="IPR036412">
    <property type="entry name" value="HAD-like_sf"/>
</dbReference>
<dbReference type="NCBIfam" id="TIGR01456">
    <property type="entry name" value="CECR5"/>
    <property type="match status" value="1"/>
</dbReference>
<organism evidence="1 2">
    <name type="scientific">Phlebiopsis gigantea (strain 11061_1 CR5-6)</name>
    <name type="common">White-rot fungus</name>
    <name type="synonym">Peniophora gigantea</name>
    <dbReference type="NCBI Taxonomy" id="745531"/>
    <lineage>
        <taxon>Eukaryota</taxon>
        <taxon>Fungi</taxon>
        <taxon>Dikarya</taxon>
        <taxon>Basidiomycota</taxon>
        <taxon>Agaricomycotina</taxon>
        <taxon>Agaricomycetes</taxon>
        <taxon>Polyporales</taxon>
        <taxon>Phanerochaetaceae</taxon>
        <taxon>Phlebiopsis</taxon>
    </lineage>
</organism>
<dbReference type="InterPro" id="IPR006357">
    <property type="entry name" value="HAD-SF_hydro_IIA"/>
</dbReference>
<sequence>MLRCGRLPSRSINITSTATQRPTRLIKRWIQLPSNPEGSRDAPLAFAFDIDGVLIRGSNVIPAAKRALSILEGNNPLKTKIPYILLTNGGGIGEAERCRRLSKELDFEIKETQYIQAHTILKIVVEKYADVPVLVLGGLNDDVRKVAQSYGFKRAYTPLDVKAWNPTYGPLTLLEAHNLTHIPSVWPFYDLTADELASTRPIDFSTTPIQAIFVFHDPRNWALDTQVICDVLQSGGIIGGPYRKPDIPIELVFCNPDLIWRADFERPRLGQGAFREAFQAVYKALTGAPYPHVQYGKPTTATYKFAEQVLRDRLAEMQGKPVKEMPQVYMVGDNPESDIAGANAAGWNSVLVQTGVYDPADGPPRHTPTHHAEDVEAAVRYAIEREIKRLAA</sequence>
<dbReference type="GO" id="GO:0005739">
    <property type="term" value="C:mitochondrion"/>
    <property type="evidence" value="ECO:0007669"/>
    <property type="project" value="TreeGrafter"/>
</dbReference>